<evidence type="ECO:0000256" key="1">
    <source>
        <dbReference type="SAM" id="SignalP"/>
    </source>
</evidence>
<protein>
    <submittedName>
        <fullName evidence="2">Putative secreted protein</fullName>
    </submittedName>
</protein>
<dbReference type="EMBL" id="GIFC01004228">
    <property type="protein sequence ID" value="MXU86311.1"/>
    <property type="molecule type" value="Transcribed_RNA"/>
</dbReference>
<evidence type="ECO:0000313" key="2">
    <source>
        <dbReference type="EMBL" id="MXU86311.1"/>
    </source>
</evidence>
<dbReference type="AlphaFoldDB" id="A0A6B0U7D6"/>
<reference evidence="2" key="1">
    <citation type="submission" date="2019-12" db="EMBL/GenBank/DDBJ databases">
        <title>An insight into the sialome of adult female Ixodes ricinus ticks feeding for 6 days.</title>
        <authorList>
            <person name="Perner J."/>
            <person name="Ribeiro J.M.C."/>
        </authorList>
    </citation>
    <scope>NUCLEOTIDE SEQUENCE</scope>
    <source>
        <strain evidence="2">Semi-engorged</strain>
        <tissue evidence="2">Salivary glands</tissue>
    </source>
</reference>
<proteinExistence type="predicted"/>
<feature type="chain" id="PRO_5025514387" evidence="1">
    <location>
        <begin position="22"/>
        <end position="90"/>
    </location>
</feature>
<keyword evidence="1" id="KW-0732">Signal</keyword>
<organism evidence="2">
    <name type="scientific">Ixodes ricinus</name>
    <name type="common">Common tick</name>
    <name type="synonym">Acarus ricinus</name>
    <dbReference type="NCBI Taxonomy" id="34613"/>
    <lineage>
        <taxon>Eukaryota</taxon>
        <taxon>Metazoa</taxon>
        <taxon>Ecdysozoa</taxon>
        <taxon>Arthropoda</taxon>
        <taxon>Chelicerata</taxon>
        <taxon>Arachnida</taxon>
        <taxon>Acari</taxon>
        <taxon>Parasitiformes</taxon>
        <taxon>Ixodida</taxon>
        <taxon>Ixodoidea</taxon>
        <taxon>Ixodidae</taxon>
        <taxon>Ixodinae</taxon>
        <taxon>Ixodes</taxon>
    </lineage>
</organism>
<sequence>MLAKIFDIISFLLRLRRRALTASPASVPCTKSERTIGGFNHSSRMLLTSASVGPLNILSGSYFFRSSRMTSASIGEMSSLSRSDKNSSIL</sequence>
<name>A0A6B0U7D6_IXORI</name>
<accession>A0A6B0U7D6</accession>
<feature type="signal peptide" evidence="1">
    <location>
        <begin position="1"/>
        <end position="21"/>
    </location>
</feature>